<evidence type="ECO:0000256" key="1">
    <source>
        <dbReference type="ARBA" id="ARBA00004635"/>
    </source>
</evidence>
<dbReference type="NCBIfam" id="TIGR02887">
    <property type="entry name" value="spore_ger_x_C"/>
    <property type="match status" value="1"/>
</dbReference>
<name>A0A2R5F5S3_9BACL</name>
<evidence type="ECO:0000256" key="4">
    <source>
        <dbReference type="ARBA" id="ARBA00022729"/>
    </source>
</evidence>
<keyword evidence="11" id="KW-1185">Reference proteome</keyword>
<comment type="caution">
    <text evidence="10">The sequence shown here is derived from an EMBL/GenBank/DDBJ whole genome shotgun (WGS) entry which is preliminary data.</text>
</comment>
<proteinExistence type="inferred from homology"/>
<evidence type="ECO:0000256" key="5">
    <source>
        <dbReference type="ARBA" id="ARBA00023136"/>
    </source>
</evidence>
<protein>
    <submittedName>
        <fullName evidence="10">Uncharacterized protein</fullName>
    </submittedName>
</protein>
<sequence>MKERLRGLMLAGLLLHASLLTGCWNRRELNDLAVVVALGVDLEETGYLVTAQVVNPNEVRSQRSSSGSASVVTYTEKGVSIPDALQRMLGKVPRQLYLSHLRVMVFGESLARKGLIDVLDYAAREHDLRNDFYMLVAKGSKARDVLSVVTPFEKIPAESLFSSIMVSNKKWAATGRIKLQHFITVLDRGGSNPVLSGVRVEGDKKKGRNNDFLREIRPETMLKHEGLAVFRKDKLVGWLGEDDSKTVNYMINNVSGTTGFVPCPGRGKGSIGVSIMQSKTSIKAVKGEDGKPAFKVRHVLEANVDDVQCELDLSDPGSITLIEKELEDLARGNTASNIREVQRKFASDIYGFGEALHRQMPKEWAKYKSEWDSYFKTAKIEVNVEVALRKVGSILQPLKKDMEGQ</sequence>
<feature type="domain" description="Spore germination protein N-terminal" evidence="9">
    <location>
        <begin position="25"/>
        <end position="199"/>
    </location>
</feature>
<accession>A0A2R5F5S3</accession>
<comment type="subcellular location">
    <subcellularLocation>
        <location evidence="1">Membrane</location>
        <topology evidence="1">Lipid-anchor</topology>
    </subcellularLocation>
</comment>
<dbReference type="GO" id="GO:0009847">
    <property type="term" value="P:spore germination"/>
    <property type="evidence" value="ECO:0007669"/>
    <property type="project" value="InterPro"/>
</dbReference>
<keyword evidence="6" id="KW-0564">Palmitate</keyword>
<dbReference type="Pfam" id="PF05504">
    <property type="entry name" value="Spore_GerAC"/>
    <property type="match status" value="1"/>
</dbReference>
<keyword evidence="3" id="KW-0309">Germination</keyword>
<evidence type="ECO:0000313" key="11">
    <source>
        <dbReference type="Proteomes" id="UP000245202"/>
    </source>
</evidence>
<reference evidence="10 11" key="1">
    <citation type="submission" date="2017-08" db="EMBL/GenBank/DDBJ databases">
        <title>Substantial Increase in Enzyme Production by Combined Drug-Resistance Mutations in Paenibacillus agaridevorans.</title>
        <authorList>
            <person name="Tanaka Y."/>
            <person name="Funane K."/>
            <person name="Hosaka T."/>
            <person name="Shiwa Y."/>
            <person name="Fujita N."/>
            <person name="Miyazaki T."/>
            <person name="Yoshikawa H."/>
            <person name="Murakami K."/>
            <person name="Kasahara K."/>
            <person name="Inaoka T."/>
            <person name="Hiraga Y."/>
            <person name="Ochi K."/>
        </authorList>
    </citation>
    <scope>NUCLEOTIDE SEQUENCE [LARGE SCALE GENOMIC DNA]</scope>
    <source>
        <strain evidence="10 11">T-3040</strain>
    </source>
</reference>
<dbReference type="EMBL" id="BDQX01000458">
    <property type="protein sequence ID" value="GBG12213.1"/>
    <property type="molecule type" value="Genomic_DNA"/>
</dbReference>
<evidence type="ECO:0000256" key="3">
    <source>
        <dbReference type="ARBA" id="ARBA00022544"/>
    </source>
</evidence>
<dbReference type="PANTHER" id="PTHR35789:SF1">
    <property type="entry name" value="SPORE GERMINATION PROTEIN B3"/>
    <property type="match status" value="1"/>
</dbReference>
<gene>
    <name evidence="10" type="ORF">PAT3040_07079</name>
</gene>
<dbReference type="Proteomes" id="UP000245202">
    <property type="component" value="Unassembled WGS sequence"/>
</dbReference>
<dbReference type="PROSITE" id="PS51257">
    <property type="entry name" value="PROKAR_LIPOPROTEIN"/>
    <property type="match status" value="1"/>
</dbReference>
<evidence type="ECO:0000256" key="2">
    <source>
        <dbReference type="ARBA" id="ARBA00007886"/>
    </source>
</evidence>
<dbReference type="Gene3D" id="3.30.300.210">
    <property type="entry name" value="Nutrient germinant receptor protein C, domain 3"/>
    <property type="match status" value="1"/>
</dbReference>
<dbReference type="Pfam" id="PF25198">
    <property type="entry name" value="Spore_GerAC_N"/>
    <property type="match status" value="1"/>
</dbReference>
<evidence type="ECO:0000259" key="8">
    <source>
        <dbReference type="Pfam" id="PF05504"/>
    </source>
</evidence>
<keyword evidence="4" id="KW-0732">Signal</keyword>
<dbReference type="InterPro" id="IPR008844">
    <property type="entry name" value="Spore_GerAC-like"/>
</dbReference>
<dbReference type="AlphaFoldDB" id="A0A2R5F5S3"/>
<dbReference type="RefSeq" id="WP_108996272.1">
    <property type="nucleotide sequence ID" value="NZ_BDQX01000458.1"/>
</dbReference>
<dbReference type="InterPro" id="IPR038501">
    <property type="entry name" value="Spore_GerAC_C_sf"/>
</dbReference>
<dbReference type="PANTHER" id="PTHR35789">
    <property type="entry name" value="SPORE GERMINATION PROTEIN B3"/>
    <property type="match status" value="1"/>
</dbReference>
<dbReference type="InterPro" id="IPR046953">
    <property type="entry name" value="Spore_GerAC-like_C"/>
</dbReference>
<evidence type="ECO:0000256" key="6">
    <source>
        <dbReference type="ARBA" id="ARBA00023139"/>
    </source>
</evidence>
<keyword evidence="5" id="KW-0472">Membrane</keyword>
<evidence type="ECO:0000256" key="7">
    <source>
        <dbReference type="ARBA" id="ARBA00023288"/>
    </source>
</evidence>
<evidence type="ECO:0000259" key="9">
    <source>
        <dbReference type="Pfam" id="PF25198"/>
    </source>
</evidence>
<evidence type="ECO:0000313" key="10">
    <source>
        <dbReference type="EMBL" id="GBG12213.1"/>
    </source>
</evidence>
<dbReference type="GO" id="GO:0016020">
    <property type="term" value="C:membrane"/>
    <property type="evidence" value="ECO:0007669"/>
    <property type="project" value="UniProtKB-SubCell"/>
</dbReference>
<keyword evidence="7" id="KW-0449">Lipoprotein</keyword>
<comment type="similarity">
    <text evidence="2">Belongs to the GerABKC lipoprotein family.</text>
</comment>
<organism evidence="10 11">
    <name type="scientific">Paenibacillus agaridevorans</name>
    <dbReference type="NCBI Taxonomy" id="171404"/>
    <lineage>
        <taxon>Bacteria</taxon>
        <taxon>Bacillati</taxon>
        <taxon>Bacillota</taxon>
        <taxon>Bacilli</taxon>
        <taxon>Bacillales</taxon>
        <taxon>Paenibacillaceae</taxon>
        <taxon>Paenibacillus</taxon>
    </lineage>
</organism>
<feature type="domain" description="Spore germination GerAC-like C-terminal" evidence="8">
    <location>
        <begin position="225"/>
        <end position="392"/>
    </location>
</feature>
<dbReference type="InterPro" id="IPR057336">
    <property type="entry name" value="GerAC_N"/>
</dbReference>